<protein>
    <submittedName>
        <fullName evidence="1">Uncharacterized protein</fullName>
    </submittedName>
</protein>
<dbReference type="AlphaFoldDB" id="A0A4U8UIW2"/>
<keyword evidence="2" id="KW-1185">Reference proteome</keyword>
<organism evidence="1 2">
    <name type="scientific">Steinernema carpocapsae</name>
    <name type="common">Entomopathogenic nematode</name>
    <dbReference type="NCBI Taxonomy" id="34508"/>
    <lineage>
        <taxon>Eukaryota</taxon>
        <taxon>Metazoa</taxon>
        <taxon>Ecdysozoa</taxon>
        <taxon>Nematoda</taxon>
        <taxon>Chromadorea</taxon>
        <taxon>Rhabditida</taxon>
        <taxon>Tylenchina</taxon>
        <taxon>Panagrolaimomorpha</taxon>
        <taxon>Strongyloidoidea</taxon>
        <taxon>Steinernematidae</taxon>
        <taxon>Steinernema</taxon>
    </lineage>
</organism>
<reference evidence="1 2" key="2">
    <citation type="journal article" date="2019" name="G3 (Bethesda)">
        <title>Hybrid Assembly of the Genome of the Entomopathogenic Nematode Steinernema carpocapsae Identifies the X-Chromosome.</title>
        <authorList>
            <person name="Serra L."/>
            <person name="Macchietto M."/>
            <person name="Macias-Munoz A."/>
            <person name="McGill C.J."/>
            <person name="Rodriguez I.M."/>
            <person name="Rodriguez B."/>
            <person name="Murad R."/>
            <person name="Mortazavi A."/>
        </authorList>
    </citation>
    <scope>NUCLEOTIDE SEQUENCE [LARGE SCALE GENOMIC DNA]</scope>
    <source>
        <strain evidence="1 2">ALL</strain>
    </source>
</reference>
<accession>A0A4U8UIW2</accession>
<gene>
    <name evidence="1" type="ORF">L596_000585</name>
</gene>
<comment type="caution">
    <text evidence="1">The sequence shown here is derived from an EMBL/GenBank/DDBJ whole genome shotgun (WGS) entry which is preliminary data.</text>
</comment>
<evidence type="ECO:0000313" key="1">
    <source>
        <dbReference type="EMBL" id="TMS32784.1"/>
    </source>
</evidence>
<sequence length="228" mass="25927">MLKDLEINKAKGLFGSLATKYNYILTDLPSEIIYFAKNPSDVIVTLKGALETQNLKSEPIHFTELRQLNGVFISAINLKDDAPGYVLARPREPRVLLTPEALQTIRLAFQGCYKELHICAPLPQELLEQVFQEIPDHIPAKLIHIKASKYSIAGACFKAAFIEFLKGLFFQKREERLNFKYTGRFDQAAEDLLIEAFHQERLAKICYNGVLGVTQLGRFEYSQLFSDV</sequence>
<name>A0A4U8UIW2_STECR</name>
<reference evidence="1 2" key="1">
    <citation type="journal article" date="2015" name="Genome Biol.">
        <title>Comparative genomics of Steinernema reveals deeply conserved gene regulatory networks.</title>
        <authorList>
            <person name="Dillman A.R."/>
            <person name="Macchietto M."/>
            <person name="Porter C.F."/>
            <person name="Rogers A."/>
            <person name="Williams B."/>
            <person name="Antoshechkin I."/>
            <person name="Lee M.M."/>
            <person name="Goodwin Z."/>
            <person name="Lu X."/>
            <person name="Lewis E.E."/>
            <person name="Goodrich-Blair H."/>
            <person name="Stock S.P."/>
            <person name="Adams B.J."/>
            <person name="Sternberg P.W."/>
            <person name="Mortazavi A."/>
        </authorList>
    </citation>
    <scope>NUCLEOTIDE SEQUENCE [LARGE SCALE GENOMIC DNA]</scope>
    <source>
        <strain evidence="1 2">ALL</strain>
    </source>
</reference>
<proteinExistence type="predicted"/>
<dbReference type="Proteomes" id="UP000298663">
    <property type="component" value="Unassembled WGS sequence"/>
</dbReference>
<evidence type="ECO:0000313" key="2">
    <source>
        <dbReference type="Proteomes" id="UP000298663"/>
    </source>
</evidence>
<dbReference type="EMBL" id="AZBU02000001">
    <property type="protein sequence ID" value="TMS32784.1"/>
    <property type="molecule type" value="Genomic_DNA"/>
</dbReference>